<dbReference type="EMBL" id="CP073041">
    <property type="protein sequence ID" value="UXE61385.1"/>
    <property type="molecule type" value="Genomic_DNA"/>
</dbReference>
<dbReference type="InterPro" id="IPR021434">
    <property type="entry name" value="DUF3082"/>
</dbReference>
<keyword evidence="1" id="KW-0812">Transmembrane</keyword>
<feature type="transmembrane region" description="Helical" evidence="1">
    <location>
        <begin position="67"/>
        <end position="95"/>
    </location>
</feature>
<feature type="transmembrane region" description="Helical" evidence="1">
    <location>
        <begin position="26"/>
        <end position="46"/>
    </location>
</feature>
<organism evidence="2">
    <name type="scientific">Woronichinia naegeliana WA131</name>
    <dbReference type="NCBI Taxonomy" id="2824559"/>
    <lineage>
        <taxon>Bacteria</taxon>
        <taxon>Bacillati</taxon>
        <taxon>Cyanobacteriota</taxon>
        <taxon>Cyanophyceae</taxon>
        <taxon>Synechococcales</taxon>
        <taxon>Coelosphaeriaceae</taxon>
        <taxon>Woronichinia</taxon>
    </lineage>
</organism>
<evidence type="ECO:0000313" key="2">
    <source>
        <dbReference type="EMBL" id="UXE61385.1"/>
    </source>
</evidence>
<sequence length="105" mass="11036">MTEPAPPTTDPKKDVTPLRCLLGSSISAALAWGLYSLTSAIAITFATKPILSQNQIVQRIGSAVRTLVLGVASMATFIFGFVAIGLILLAIQLVIQSLVPKKAND</sequence>
<evidence type="ECO:0000256" key="1">
    <source>
        <dbReference type="SAM" id="Phobius"/>
    </source>
</evidence>
<dbReference type="Pfam" id="PF11282">
    <property type="entry name" value="DUF3082"/>
    <property type="match status" value="1"/>
</dbReference>
<dbReference type="KEGG" id="wna:KA717_39655"/>
<dbReference type="PANTHER" id="PTHR35733">
    <property type="entry name" value="OS02G0307800 PROTEIN"/>
    <property type="match status" value="1"/>
</dbReference>
<reference evidence="2" key="1">
    <citation type="submission" date="2021-04" db="EMBL/GenBank/DDBJ databases">
        <title>Genome sequence of Woronichinia naegeliana from Washington state freshwater lake bloom.</title>
        <authorList>
            <person name="Dreher T.W."/>
        </authorList>
    </citation>
    <scope>NUCLEOTIDE SEQUENCE</scope>
    <source>
        <strain evidence="2">WA131</strain>
    </source>
</reference>
<dbReference type="PANTHER" id="PTHR35733:SF1">
    <property type="entry name" value="OS02G0307800 PROTEIN"/>
    <property type="match status" value="1"/>
</dbReference>
<dbReference type="AlphaFoldDB" id="A0A977KZA6"/>
<name>A0A977KZA6_9CYAN</name>
<keyword evidence="1" id="KW-0472">Membrane</keyword>
<gene>
    <name evidence="2" type="ORF">KA717_39655</name>
</gene>
<proteinExistence type="predicted"/>
<dbReference type="Proteomes" id="UP001065613">
    <property type="component" value="Chromosome"/>
</dbReference>
<keyword evidence="1" id="KW-1133">Transmembrane helix</keyword>
<protein>
    <submittedName>
        <fullName evidence="2">DUF3082 domain-containing protein</fullName>
    </submittedName>
</protein>
<accession>A0A977KZA6</accession>